<dbReference type="Proteomes" id="UP001054252">
    <property type="component" value="Unassembled WGS sequence"/>
</dbReference>
<keyword evidence="2" id="KW-1185">Reference proteome</keyword>
<dbReference type="AlphaFoldDB" id="A0AAV5JW67"/>
<evidence type="ECO:0000313" key="1">
    <source>
        <dbReference type="EMBL" id="GKV15131.1"/>
    </source>
</evidence>
<accession>A0AAV5JW67</accession>
<evidence type="ECO:0000313" key="2">
    <source>
        <dbReference type="Proteomes" id="UP001054252"/>
    </source>
</evidence>
<protein>
    <submittedName>
        <fullName evidence="1">Uncharacterized protein</fullName>
    </submittedName>
</protein>
<reference evidence="1 2" key="1">
    <citation type="journal article" date="2021" name="Commun. Biol.">
        <title>The genome of Shorea leprosula (Dipterocarpaceae) highlights the ecological relevance of drought in aseasonal tropical rainforests.</title>
        <authorList>
            <person name="Ng K.K.S."/>
            <person name="Kobayashi M.J."/>
            <person name="Fawcett J.A."/>
            <person name="Hatakeyama M."/>
            <person name="Paape T."/>
            <person name="Ng C.H."/>
            <person name="Ang C.C."/>
            <person name="Tnah L.H."/>
            <person name="Lee C.T."/>
            <person name="Nishiyama T."/>
            <person name="Sese J."/>
            <person name="O'Brien M.J."/>
            <person name="Copetti D."/>
            <person name="Mohd Noor M.I."/>
            <person name="Ong R.C."/>
            <person name="Putra M."/>
            <person name="Sireger I.Z."/>
            <person name="Indrioko S."/>
            <person name="Kosugi Y."/>
            <person name="Izuno A."/>
            <person name="Isagi Y."/>
            <person name="Lee S.L."/>
            <person name="Shimizu K.K."/>
        </authorList>
    </citation>
    <scope>NUCLEOTIDE SEQUENCE [LARGE SCALE GENOMIC DNA]</scope>
    <source>
        <strain evidence="1">214</strain>
    </source>
</reference>
<organism evidence="1 2">
    <name type="scientific">Rubroshorea leprosula</name>
    <dbReference type="NCBI Taxonomy" id="152421"/>
    <lineage>
        <taxon>Eukaryota</taxon>
        <taxon>Viridiplantae</taxon>
        <taxon>Streptophyta</taxon>
        <taxon>Embryophyta</taxon>
        <taxon>Tracheophyta</taxon>
        <taxon>Spermatophyta</taxon>
        <taxon>Magnoliopsida</taxon>
        <taxon>eudicotyledons</taxon>
        <taxon>Gunneridae</taxon>
        <taxon>Pentapetalae</taxon>
        <taxon>rosids</taxon>
        <taxon>malvids</taxon>
        <taxon>Malvales</taxon>
        <taxon>Dipterocarpaceae</taxon>
        <taxon>Rubroshorea</taxon>
    </lineage>
</organism>
<comment type="caution">
    <text evidence="1">The sequence shown here is derived from an EMBL/GenBank/DDBJ whole genome shotgun (WGS) entry which is preliminary data.</text>
</comment>
<name>A0AAV5JW67_9ROSI</name>
<sequence length="33" mass="4063">MQHSLSCAYDIFIDIRVLARIYLFSRRFRQQKS</sequence>
<gene>
    <name evidence="1" type="ORF">SLEP1_g25933</name>
</gene>
<dbReference type="EMBL" id="BPVZ01000042">
    <property type="protein sequence ID" value="GKV15131.1"/>
    <property type="molecule type" value="Genomic_DNA"/>
</dbReference>
<proteinExistence type="predicted"/>